<dbReference type="Gene3D" id="1.20.5.2950">
    <property type="match status" value="1"/>
</dbReference>
<protein>
    <submittedName>
        <fullName evidence="2">Uncharacterized protein</fullName>
    </submittedName>
</protein>
<proteinExistence type="predicted"/>
<dbReference type="OrthoDB" id="2193583at2759"/>
<comment type="caution">
    <text evidence="2">The sequence shown here is derived from an EMBL/GenBank/DDBJ whole genome shotgun (WGS) entry which is preliminary data.</text>
</comment>
<keyword evidence="1" id="KW-0175">Coiled coil</keyword>
<dbReference type="EMBL" id="SBJO01000461">
    <property type="protein sequence ID" value="KAF9760983.1"/>
    <property type="molecule type" value="Genomic_DNA"/>
</dbReference>
<gene>
    <name evidence="2" type="ORF">NGRA_2922</name>
</gene>
<name>A0A9P6KX89_9MICR</name>
<dbReference type="AlphaFoldDB" id="A0A9P6KX89"/>
<dbReference type="Proteomes" id="UP000740883">
    <property type="component" value="Unassembled WGS sequence"/>
</dbReference>
<evidence type="ECO:0000313" key="3">
    <source>
        <dbReference type="Proteomes" id="UP000740883"/>
    </source>
</evidence>
<feature type="coiled-coil region" evidence="1">
    <location>
        <begin position="13"/>
        <end position="92"/>
    </location>
</feature>
<accession>A0A9P6KX89</accession>
<reference evidence="2 3" key="1">
    <citation type="journal article" date="2020" name="Genome Biol. Evol.">
        <title>Comparative genomics of strictly vertically transmitted, feminizing microsporidia endosymbionts of amphipod crustaceans.</title>
        <authorList>
            <person name="Cormier A."/>
            <person name="Chebbi M.A."/>
            <person name="Giraud I."/>
            <person name="Wattier R."/>
            <person name="Teixeira M."/>
            <person name="Gilbert C."/>
            <person name="Rigaud T."/>
            <person name="Cordaux R."/>
        </authorList>
    </citation>
    <scope>NUCLEOTIDE SEQUENCE [LARGE SCALE GENOMIC DNA]</scope>
    <source>
        <strain evidence="2 3">Ou3-Ou53</strain>
    </source>
</reference>
<keyword evidence="3" id="KW-1185">Reference proteome</keyword>
<evidence type="ECO:0000313" key="2">
    <source>
        <dbReference type="EMBL" id="KAF9760983.1"/>
    </source>
</evidence>
<organism evidence="2 3">
    <name type="scientific">Nosema granulosis</name>
    <dbReference type="NCBI Taxonomy" id="83296"/>
    <lineage>
        <taxon>Eukaryota</taxon>
        <taxon>Fungi</taxon>
        <taxon>Fungi incertae sedis</taxon>
        <taxon>Microsporidia</taxon>
        <taxon>Nosematidae</taxon>
        <taxon>Nosema</taxon>
    </lineage>
</organism>
<evidence type="ECO:0000256" key="1">
    <source>
        <dbReference type="SAM" id="Coils"/>
    </source>
</evidence>
<sequence length="103" mass="12197">MSTEGIKQLAQCEEHARERVNEAKESFRQLKRQASDDAKKVVEALKASNSEKIIELEKQTEKYLELFERTEKENFERKIKDLENIKDEENLINQIVKKICEKD</sequence>